<dbReference type="RefSeq" id="WP_345536665.1">
    <property type="nucleotide sequence ID" value="NZ_BAABGJ010000010.1"/>
</dbReference>
<evidence type="ECO:0000313" key="2">
    <source>
        <dbReference type="Proteomes" id="UP001500975"/>
    </source>
</evidence>
<dbReference type="Gene3D" id="2.60.120.10">
    <property type="entry name" value="Jelly Rolls"/>
    <property type="match status" value="1"/>
</dbReference>
<name>A0ABP8H8X0_9BURK</name>
<accession>A0ABP8H8X0</accession>
<reference evidence="2" key="1">
    <citation type="journal article" date="2019" name="Int. J. Syst. Evol. Microbiol.">
        <title>The Global Catalogue of Microorganisms (GCM) 10K type strain sequencing project: providing services to taxonomists for standard genome sequencing and annotation.</title>
        <authorList>
            <consortium name="The Broad Institute Genomics Platform"/>
            <consortium name="The Broad Institute Genome Sequencing Center for Infectious Disease"/>
            <person name="Wu L."/>
            <person name="Ma J."/>
        </authorList>
    </citation>
    <scope>NUCLEOTIDE SEQUENCE [LARGE SCALE GENOMIC DNA]</scope>
    <source>
        <strain evidence="2">JCM 17804</strain>
    </source>
</reference>
<dbReference type="InterPro" id="IPR014710">
    <property type="entry name" value="RmlC-like_jellyroll"/>
</dbReference>
<dbReference type="PANTHER" id="PTHR37943:SF1">
    <property type="entry name" value="PROTEIN VES"/>
    <property type="match status" value="1"/>
</dbReference>
<dbReference type="InterPro" id="IPR010282">
    <property type="entry name" value="Uncharacterised_HutD/Ves"/>
</dbReference>
<protein>
    <submittedName>
        <fullName evidence="1">HutD family protein</fullName>
    </submittedName>
</protein>
<evidence type="ECO:0000313" key="1">
    <source>
        <dbReference type="EMBL" id="GAA4336021.1"/>
    </source>
</evidence>
<sequence length="195" mass="20741">MALRSFSRASLPATPWKNGGGSTQEIAAWPPGAGLADFGWRVSIATIAAAGPFSVFEGVDRLIMLLDGEGVHLRSRDGRIDHRLDVPHRPFAFAGEAEIEGVPQGGHSSDFNVMTRRGAWRAELTVLDQAAAVAPAAHGVLLALRGDWSVDEKGTLCREGEGLCWTDAPHAWHVAPRSAGARLAVVRIQPADAQP</sequence>
<dbReference type="EMBL" id="BAABGJ010000010">
    <property type="protein sequence ID" value="GAA4336021.1"/>
    <property type="molecule type" value="Genomic_DNA"/>
</dbReference>
<dbReference type="PANTHER" id="PTHR37943">
    <property type="entry name" value="PROTEIN VES"/>
    <property type="match status" value="1"/>
</dbReference>
<comment type="caution">
    <text evidence="1">The sequence shown here is derived from an EMBL/GenBank/DDBJ whole genome shotgun (WGS) entry which is preliminary data.</text>
</comment>
<gene>
    <name evidence="1" type="ORF">GCM10023165_12890</name>
</gene>
<dbReference type="SUPFAM" id="SSF51182">
    <property type="entry name" value="RmlC-like cupins"/>
    <property type="match status" value="1"/>
</dbReference>
<dbReference type="Pfam" id="PF05962">
    <property type="entry name" value="HutD"/>
    <property type="match status" value="1"/>
</dbReference>
<dbReference type="Proteomes" id="UP001500975">
    <property type="component" value="Unassembled WGS sequence"/>
</dbReference>
<keyword evidence="2" id="KW-1185">Reference proteome</keyword>
<organism evidence="1 2">
    <name type="scientific">Variovorax defluvii</name>
    <dbReference type="NCBI Taxonomy" id="913761"/>
    <lineage>
        <taxon>Bacteria</taxon>
        <taxon>Pseudomonadati</taxon>
        <taxon>Pseudomonadota</taxon>
        <taxon>Betaproteobacteria</taxon>
        <taxon>Burkholderiales</taxon>
        <taxon>Comamonadaceae</taxon>
        <taxon>Variovorax</taxon>
    </lineage>
</organism>
<dbReference type="InterPro" id="IPR011051">
    <property type="entry name" value="RmlC_Cupin_sf"/>
</dbReference>
<dbReference type="CDD" id="cd20293">
    <property type="entry name" value="cupin_HutD_N"/>
    <property type="match status" value="1"/>
</dbReference>
<proteinExistence type="predicted"/>